<dbReference type="SUPFAM" id="SSF56059">
    <property type="entry name" value="Glutathione synthetase ATP-binding domain-like"/>
    <property type="match status" value="1"/>
</dbReference>
<evidence type="ECO:0000313" key="6">
    <source>
        <dbReference type="Proteomes" id="UP000280792"/>
    </source>
</evidence>
<dbReference type="EMBL" id="QWEZ01000001">
    <property type="protein sequence ID" value="RRJ84109.1"/>
    <property type="molecule type" value="Genomic_DNA"/>
</dbReference>
<dbReference type="SUPFAM" id="SSF52210">
    <property type="entry name" value="Succinyl-CoA synthetase domains"/>
    <property type="match status" value="2"/>
</dbReference>
<dbReference type="InterPro" id="IPR013815">
    <property type="entry name" value="ATP_grasp_subdomain_1"/>
</dbReference>
<gene>
    <name evidence="5" type="ORF">D0544_03030</name>
</gene>
<evidence type="ECO:0000256" key="2">
    <source>
        <dbReference type="ARBA" id="ARBA00022741"/>
    </source>
</evidence>
<organism evidence="5 6">
    <name type="scientific">Aestuariirhabdus litorea</name>
    <dbReference type="NCBI Taxonomy" id="2528527"/>
    <lineage>
        <taxon>Bacteria</taxon>
        <taxon>Pseudomonadati</taxon>
        <taxon>Pseudomonadota</taxon>
        <taxon>Gammaproteobacteria</taxon>
        <taxon>Oceanospirillales</taxon>
        <taxon>Aestuariirhabdaceae</taxon>
        <taxon>Aestuariirhabdus</taxon>
    </lineage>
</organism>
<reference evidence="5 6" key="2">
    <citation type="submission" date="2018-12" db="EMBL/GenBank/DDBJ databases">
        <title>Simiduia agarivorans gen. nov., sp. nov., a marine, agarolytic bacterium isolated from shallow coastal water from Keelung, Taiwan.</title>
        <authorList>
            <person name="Shieh W.Y."/>
        </authorList>
    </citation>
    <scope>NUCLEOTIDE SEQUENCE [LARGE SCALE GENOMIC DNA]</scope>
    <source>
        <strain evidence="5 6">GTF-13</strain>
    </source>
</reference>
<dbReference type="Gene3D" id="3.40.50.720">
    <property type="entry name" value="NAD(P)-binding Rossmann-like Domain"/>
    <property type="match status" value="1"/>
</dbReference>
<dbReference type="PANTHER" id="PTHR43334">
    <property type="entry name" value="ACETATE--COA LIGASE [ADP-FORMING]"/>
    <property type="match status" value="1"/>
</dbReference>
<dbReference type="PANTHER" id="PTHR43334:SF2">
    <property type="entry name" value="ACETATE--COA LIGASE [ADP-FORMING]"/>
    <property type="match status" value="1"/>
</dbReference>
<dbReference type="Pfam" id="PF13607">
    <property type="entry name" value="Succ_CoA_lig"/>
    <property type="match status" value="1"/>
</dbReference>
<name>A0A3P3VRG3_9GAMM</name>
<comment type="caution">
    <text evidence="5">The sequence shown here is derived from an EMBL/GenBank/DDBJ whole genome shotgun (WGS) entry which is preliminary data.</text>
</comment>
<dbReference type="GO" id="GO:0005524">
    <property type="term" value="F:ATP binding"/>
    <property type="evidence" value="ECO:0007669"/>
    <property type="project" value="UniProtKB-KW"/>
</dbReference>
<dbReference type="InterPro" id="IPR051538">
    <property type="entry name" value="Acyl-CoA_Synth/Transferase"/>
</dbReference>
<keyword evidence="6" id="KW-1185">Reference proteome</keyword>
<dbReference type="Pfam" id="PF13380">
    <property type="entry name" value="CoA_binding_2"/>
    <property type="match status" value="1"/>
</dbReference>
<dbReference type="SMART" id="SM00881">
    <property type="entry name" value="CoA_binding"/>
    <property type="match status" value="1"/>
</dbReference>
<keyword evidence="1" id="KW-0436">Ligase</keyword>
<reference evidence="5 6" key="1">
    <citation type="submission" date="2018-08" db="EMBL/GenBank/DDBJ databases">
        <authorList>
            <person name="Khan S.A."/>
        </authorList>
    </citation>
    <scope>NUCLEOTIDE SEQUENCE [LARGE SCALE GENOMIC DNA]</scope>
    <source>
        <strain evidence="5 6">GTF-13</strain>
    </source>
</reference>
<evidence type="ECO:0000259" key="4">
    <source>
        <dbReference type="SMART" id="SM00881"/>
    </source>
</evidence>
<accession>A0A3P3VRG3</accession>
<dbReference type="InterPro" id="IPR016102">
    <property type="entry name" value="Succinyl-CoA_synth-like"/>
</dbReference>
<dbReference type="Proteomes" id="UP000280792">
    <property type="component" value="Unassembled WGS sequence"/>
</dbReference>
<dbReference type="Gene3D" id="3.30.470.20">
    <property type="entry name" value="ATP-grasp fold, B domain"/>
    <property type="match status" value="1"/>
</dbReference>
<dbReference type="Pfam" id="PF13549">
    <property type="entry name" value="ATP-grasp_5"/>
    <property type="match status" value="1"/>
</dbReference>
<proteinExistence type="predicted"/>
<evidence type="ECO:0000313" key="5">
    <source>
        <dbReference type="EMBL" id="RRJ84109.1"/>
    </source>
</evidence>
<dbReference type="Gene3D" id="3.40.50.261">
    <property type="entry name" value="Succinyl-CoA synthetase domains"/>
    <property type="match status" value="2"/>
</dbReference>
<dbReference type="InterPro" id="IPR003781">
    <property type="entry name" value="CoA-bd"/>
</dbReference>
<dbReference type="InterPro" id="IPR036291">
    <property type="entry name" value="NAD(P)-bd_dom_sf"/>
</dbReference>
<dbReference type="AlphaFoldDB" id="A0A3P3VRG3"/>
<sequence length="718" mass="77014">MKNRPLDFLSPRSIMVVGASANPAKRGYNAIARLLSDGFDGPIYPINPQLTELRGLTCYASIAEVPEAVDLALICTPASTVPEIIEQCGAAGIQGAIVLATGFSESGPAGERLEQAAVEAARRSGVRLVGPNTSGMFNTARQCNLVGFQDLRQGSVGILSQSGNMALSMITESRRHPTLGFSTYIGVGNEAEIALHEYLDYFAHDSDTRVVATYIEGVRQGEAFLQSARALSTRKPMVLYKSGRTPSGQSAARSHTGALAGDITLCRGLMRQAGVILVERSDHLLPVAESLATQPSARGYRVAVLADGGGHATITADEMSDRGLQLAELEPATRERLRGLLGPQAPVDNPVDFAGASDTEPGLFADCSELLLADPGVDGLLVVGLFGGYQLRFSTTLADVEEQAAQTLCRLQKQYGKPLVLHSLYKHHNTEALQRLEAGGIPVQDSLEVAVHCMAALCQYGEVQQRPSPAPNLRREALTPLKAAAEMLDAVIAEQLRVVTEDKGRALLKLYGIDTGETCLIQDETALRAAARDFGERALAMKVVSPQVVHKSDAGGVALNLRGEKALLQAFQRIIDSSRRYRNDARIDGVLLTPMAPAGGVEVILGITRDPQFGPVIMFGLGGIHVEVLRDVSFRALPLDAADAATMLTEIRAHRILEGVRGQPPVDHDALIELMLSLSRLLQAHPQIAELELNPVMLYQSGLEILDVRILLTEKPIR</sequence>
<dbReference type="GO" id="GO:0016874">
    <property type="term" value="F:ligase activity"/>
    <property type="evidence" value="ECO:0007669"/>
    <property type="project" value="UniProtKB-KW"/>
</dbReference>
<dbReference type="InterPro" id="IPR032875">
    <property type="entry name" value="Succ_CoA_lig_flav_dom"/>
</dbReference>
<feature type="domain" description="CoA-binding" evidence="4">
    <location>
        <begin position="8"/>
        <end position="103"/>
    </location>
</feature>
<dbReference type="Gene3D" id="3.30.1490.20">
    <property type="entry name" value="ATP-grasp fold, A domain"/>
    <property type="match status" value="1"/>
</dbReference>
<evidence type="ECO:0000256" key="3">
    <source>
        <dbReference type="ARBA" id="ARBA00022840"/>
    </source>
</evidence>
<dbReference type="RefSeq" id="WP_125014535.1">
    <property type="nucleotide sequence ID" value="NZ_QWEZ01000001.1"/>
</dbReference>
<protein>
    <submittedName>
        <fullName evidence="5">CoA-binding protein</fullName>
    </submittedName>
</protein>
<evidence type="ECO:0000256" key="1">
    <source>
        <dbReference type="ARBA" id="ARBA00022598"/>
    </source>
</evidence>
<dbReference type="SUPFAM" id="SSF51735">
    <property type="entry name" value="NAD(P)-binding Rossmann-fold domains"/>
    <property type="match status" value="1"/>
</dbReference>
<keyword evidence="2" id="KW-0547">Nucleotide-binding</keyword>
<keyword evidence="3" id="KW-0067">ATP-binding</keyword>